<protein>
    <recommendedName>
        <fullName evidence="5">Phagocyte signaling-impaired protein</fullName>
    </recommendedName>
</protein>
<evidence type="ECO:0000313" key="3">
    <source>
        <dbReference type="EMBL" id="KAI9196072.1"/>
    </source>
</evidence>
<dbReference type="InterPro" id="IPR019734">
    <property type="entry name" value="TPR_rpt"/>
</dbReference>
<evidence type="ECO:0000313" key="4">
    <source>
        <dbReference type="Proteomes" id="UP001064489"/>
    </source>
</evidence>
<dbReference type="PANTHER" id="PTHR22767:SF3">
    <property type="entry name" value="N-ALPHA-ACETYLTRANSFERASE 25, NATB AUXILIARY SUBUNIT"/>
    <property type="match status" value="1"/>
</dbReference>
<dbReference type="PANTHER" id="PTHR22767">
    <property type="entry name" value="N-TERMINAL ACETYLTRANSFERASE-RELATED"/>
    <property type="match status" value="1"/>
</dbReference>
<name>A0AAD5JM27_ACENE</name>
<comment type="similarity">
    <text evidence="1">Belongs to the MDM20/NAA25 family.</text>
</comment>
<evidence type="ECO:0000256" key="2">
    <source>
        <dbReference type="PROSITE-ProRule" id="PRU00339"/>
    </source>
</evidence>
<dbReference type="FunFam" id="1.25.40.1040:FF:000007">
    <property type="entry name" value="N-alpha-acetyltransferase 25, NatB auxiliary subunit"/>
    <property type="match status" value="1"/>
</dbReference>
<evidence type="ECO:0000256" key="1">
    <source>
        <dbReference type="ARBA" id="ARBA00006298"/>
    </source>
</evidence>
<dbReference type="SUPFAM" id="SSF48452">
    <property type="entry name" value="TPR-like"/>
    <property type="match status" value="1"/>
</dbReference>
<dbReference type="Gene3D" id="1.25.40.1040">
    <property type="match status" value="1"/>
</dbReference>
<dbReference type="InterPro" id="IPR011990">
    <property type="entry name" value="TPR-like_helical_dom_sf"/>
</dbReference>
<dbReference type="GO" id="GO:0031416">
    <property type="term" value="C:NatB complex"/>
    <property type="evidence" value="ECO:0007669"/>
    <property type="project" value="TreeGrafter"/>
</dbReference>
<dbReference type="SMART" id="SM00028">
    <property type="entry name" value="TPR"/>
    <property type="match status" value="2"/>
</dbReference>
<comment type="caution">
    <text evidence="3">The sequence shown here is derived from an EMBL/GenBank/DDBJ whole genome shotgun (WGS) entry which is preliminary data.</text>
</comment>
<gene>
    <name evidence="3" type="ORF">LWI28_020834</name>
</gene>
<dbReference type="EMBL" id="JAJSOW010000003">
    <property type="protein sequence ID" value="KAI9196072.1"/>
    <property type="molecule type" value="Genomic_DNA"/>
</dbReference>
<reference evidence="3" key="2">
    <citation type="submission" date="2023-02" db="EMBL/GenBank/DDBJ databases">
        <authorList>
            <person name="Swenson N.G."/>
            <person name="Wegrzyn J.L."/>
            <person name="Mcevoy S.L."/>
        </authorList>
    </citation>
    <scope>NUCLEOTIDE SEQUENCE</scope>
    <source>
        <strain evidence="3">91603</strain>
        <tissue evidence="3">Leaf</tissue>
    </source>
</reference>
<proteinExistence type="inferred from homology"/>
<dbReference type="InterPro" id="IPR019183">
    <property type="entry name" value="NAA25_NatB_aux_su"/>
</dbReference>
<accession>A0AAD5JM27</accession>
<dbReference type="Pfam" id="PF09797">
    <property type="entry name" value="NatB_MDM20"/>
    <property type="match status" value="1"/>
</dbReference>
<organism evidence="3 4">
    <name type="scientific">Acer negundo</name>
    <name type="common">Box elder</name>
    <dbReference type="NCBI Taxonomy" id="4023"/>
    <lineage>
        <taxon>Eukaryota</taxon>
        <taxon>Viridiplantae</taxon>
        <taxon>Streptophyta</taxon>
        <taxon>Embryophyta</taxon>
        <taxon>Tracheophyta</taxon>
        <taxon>Spermatophyta</taxon>
        <taxon>Magnoliopsida</taxon>
        <taxon>eudicotyledons</taxon>
        <taxon>Gunneridae</taxon>
        <taxon>Pentapetalae</taxon>
        <taxon>rosids</taxon>
        <taxon>malvids</taxon>
        <taxon>Sapindales</taxon>
        <taxon>Sapindaceae</taxon>
        <taxon>Hippocastanoideae</taxon>
        <taxon>Acereae</taxon>
        <taxon>Acer</taxon>
    </lineage>
</organism>
<keyword evidence="4" id="KW-1185">Reference proteome</keyword>
<dbReference type="AlphaFoldDB" id="A0AAD5JM27"/>
<feature type="repeat" description="TPR" evidence="2">
    <location>
        <begin position="230"/>
        <end position="263"/>
    </location>
</feature>
<dbReference type="Proteomes" id="UP001064489">
    <property type="component" value="Chromosome 1"/>
</dbReference>
<dbReference type="PROSITE" id="PS50005">
    <property type="entry name" value="TPR"/>
    <property type="match status" value="1"/>
</dbReference>
<keyword evidence="2" id="KW-0802">TPR repeat</keyword>
<sequence>MASKFGLAGGIPERRVRPIWDAIDSRQFKNALKHSTALLAKYPTSPYALALKAVILERMGKFDEALSVSLNAKELLYKNDSNLMDDLTLSTLQIVFQRLDHLDLATSCYDHACGKFPNNLELMMGLFNCYVREYSFVKQQQTAIKMYKLVGEERFLLWAVCSIQLQVLCGNGGEKLLFLAEGLLKKHVASHSLHEPEALIVYISILEQQAKYGDALEMLSTLGSLLMIEVDKLRMQGRLLARQGDFAAAAKIYEKILQLSSDDWECFLHYLSCLLEDESSWCNGATDDPIHPKKFVDCKLSHLTNEVFDSRILDASNFVQKLLADTSNNFLRCPYLGNLEIERRKLLYGKNNDDELMESLMQYFSRFGHLACFTSDVEKFLLVLSPDKKTKFMEKLMGNSSSLSTEPIKALGQSITLLKIQELIGNMYKLPVVELESSAVQMLEMYLKNLPLSKDLDLQESMHGEELLSMASNVLVQLFCRTRNFGYFMEAIMVLEFGLTIRRYVWQYKILLVHLYSHLGALSLAYEWYKALDGKNILMETVSHHILPQMLVSPLWMDLNNLLIDYLKFMDEHFRESADLTFLAYRHRNYSKVIEFVQFKERLQRSNQYLMARVESPILQLKQSADNIEEEERVLESLKSGIHFLELSKEIGSKSLTFNEDWRSRPWWTPTPEKNYLLGPFEGISYCPKESLVEEREANVRRVVERKSLLPRMIYLSIQSASASRKENLKVNGTMSDQNISSELKHLLGQYAKMLGFSLSDAIEVVMGVSKGQKSFETFGADMIGWLDFAVFLNAWNLNSHEVLQPNVDGSGPCTWHIVNSLLKKCILERIGSMEPHICSPQSDLPSLVQLVTEPLAWHNLVMQSCVRSSLPSGKKKKKSGCTDQSPLSHTVRDSIQSICGLVEEVAKWLKHHINRSEDENLDIILSSVRRDEGPGRIFQILETSNASINETELGDRISQALKSWSPVGVARKIITGQRTVLEKFLGICVSKIKSLQALQHQMAQVRDSDGDNLHVFASSFKQF</sequence>
<evidence type="ECO:0008006" key="5">
    <source>
        <dbReference type="Google" id="ProtNLM"/>
    </source>
</evidence>
<reference evidence="3" key="1">
    <citation type="journal article" date="2022" name="Plant J.">
        <title>Strategies of tolerance reflected in two North American maple genomes.</title>
        <authorList>
            <person name="McEvoy S.L."/>
            <person name="Sezen U.U."/>
            <person name="Trouern-Trend A."/>
            <person name="McMahon S.M."/>
            <person name="Schaberg P.G."/>
            <person name="Yang J."/>
            <person name="Wegrzyn J.L."/>
            <person name="Swenson N.G."/>
        </authorList>
    </citation>
    <scope>NUCLEOTIDE SEQUENCE</scope>
    <source>
        <strain evidence="3">91603</strain>
    </source>
</reference>